<name>A0A388KL78_CHABU</name>
<feature type="compositionally biased region" description="Low complexity" evidence="1">
    <location>
        <begin position="643"/>
        <end position="655"/>
    </location>
</feature>
<feature type="compositionally biased region" description="Basic and acidic residues" evidence="1">
    <location>
        <begin position="495"/>
        <end position="509"/>
    </location>
</feature>
<protein>
    <submittedName>
        <fullName evidence="2">Uncharacterized protein</fullName>
    </submittedName>
</protein>
<dbReference type="InterPro" id="IPR012337">
    <property type="entry name" value="RNaseH-like_sf"/>
</dbReference>
<gene>
    <name evidence="2" type="ORF">CBR_g8101</name>
</gene>
<dbReference type="EMBL" id="BFEA01000136">
    <property type="protein sequence ID" value="GBG70801.1"/>
    <property type="molecule type" value="Genomic_DNA"/>
</dbReference>
<accession>A0A388KL78</accession>
<feature type="compositionally biased region" description="Polar residues" evidence="1">
    <location>
        <begin position="839"/>
        <end position="856"/>
    </location>
</feature>
<feature type="compositionally biased region" description="Basic and acidic residues" evidence="1">
    <location>
        <begin position="566"/>
        <end position="608"/>
    </location>
</feature>
<feature type="region of interest" description="Disordered" evidence="1">
    <location>
        <begin position="110"/>
        <end position="140"/>
    </location>
</feature>
<sequence length="1151" mass="123951">MPRSQSRVFEDGGEDENRKAQKKCCVYKYIRVGQSLSERFHGNRMLKCVFCGHEFQGNQFVAARHFRQGKGCPEVTDEALVDIHYNSEYKMSDKFLERIQRFEELHGADTAEAATSAGKRKEREEGDRPTAAAATQKRMRQNTITESFSSKWQMELKKKWLRFVYSQRLAFNVFRSEPWLDVVRHFRDLSGPVKVLWPSENEIADIETIVHTTDDVGADLAEVRAPFYITGATIMSDGRKSRDARPIVNFLVGGSRGVMLVRTMNREGERDRAPDVLACWIKVFDDFDPKWVNAICTDSASVLDRGGLHMSWVVEWTQDLARQVAEEVFALPTDLAHYIVQRVQARCTHMLEPAHAAAHLLSPSRRDLRYFEGVVSDYDASEGGGDLHLVADRVQCGEPRLRDRMCTLQVIALRVMYMWTCSSPAERNWAVHEGVQTKKRNRLEFEKVAKLVEILANVRLLSHQRAGRGFALPWTLDESLLDVEGGIGIRPSWKGTDESRTREEVEAQRRSWQRNPCGSRAPPGDVGDVFGNQAATHPYPRDDSDSEGHEDEDEPAGPAIATPAADQRDEWSNPKDVRRRSGGDDLFVRVDLEEESGGRHGSPLERSRPTSSAPLPAERETDPGSAPSRGAESGIGHRPLGRSGTASSTALTTSTEQPHRQPAGADRLQKLVRGPRQRLEDRLEGGPMPVQGDDGDRQGLVGGDGGALAGGGGGVEVDAAVEGIQMGGGCGFSEFGDMGMPPGESVGLARGESEFRGDISVGMQDLLGQISSVDPSSFSPTMRTEVMLGAEGDEDRTPPGETSAERLDRLDSRRAYLLAQRDPRTQELARLAAEERQRQLGTFTPASQGTHDSGLSPTEEPRLEPAQPPAAQLRPEETLQEVAGVPLPAGSVEGVVHMSPGLEDIQTGQSVGVDDIRPLPQAEGIAPATGGDGAVAGAVGVGGSGVSSAADPMSTSGGGDPTQVDRPRSGGVAEGLPSGGSVAAASGGAAGDLPSGGSVAAPYGGAAGPSSPLSAAPREGGSLTPRSVARRRRDTTQRARELLDTILFGRTDRPWSETRRVTTASVGRQPGLRGVSTSTRRRDVVAAGFGGRGGGSGGSAGDGDGRCEGVGGATTSAVDPPRTYGLREASIILEEPDVVTRLRQARHVPLD</sequence>
<dbReference type="Gramene" id="GBG70801">
    <property type="protein sequence ID" value="GBG70801"/>
    <property type="gene ID" value="CBR_g8101"/>
</dbReference>
<dbReference type="AlphaFoldDB" id="A0A388KL78"/>
<comment type="caution">
    <text evidence="2">The sequence shown here is derived from an EMBL/GenBank/DDBJ whole genome shotgun (WGS) entry which is preliminary data.</text>
</comment>
<dbReference type="STRING" id="69332.A0A388KL78"/>
<evidence type="ECO:0000256" key="1">
    <source>
        <dbReference type="SAM" id="MobiDB-lite"/>
    </source>
</evidence>
<organism evidence="2 3">
    <name type="scientific">Chara braunii</name>
    <name type="common">Braun's stonewort</name>
    <dbReference type="NCBI Taxonomy" id="69332"/>
    <lineage>
        <taxon>Eukaryota</taxon>
        <taxon>Viridiplantae</taxon>
        <taxon>Streptophyta</taxon>
        <taxon>Charophyceae</taxon>
        <taxon>Charales</taxon>
        <taxon>Characeae</taxon>
        <taxon>Chara</taxon>
    </lineage>
</organism>
<feature type="compositionally biased region" description="Basic and acidic residues" evidence="1">
    <location>
        <begin position="795"/>
        <end position="814"/>
    </location>
</feature>
<evidence type="ECO:0000313" key="3">
    <source>
        <dbReference type="Proteomes" id="UP000265515"/>
    </source>
</evidence>
<evidence type="ECO:0000313" key="2">
    <source>
        <dbReference type="EMBL" id="GBG70801.1"/>
    </source>
</evidence>
<dbReference type="Proteomes" id="UP000265515">
    <property type="component" value="Unassembled WGS sequence"/>
</dbReference>
<dbReference type="SUPFAM" id="SSF53098">
    <property type="entry name" value="Ribonuclease H-like"/>
    <property type="match status" value="1"/>
</dbReference>
<feature type="region of interest" description="Disordered" evidence="1">
    <location>
        <begin position="488"/>
        <end position="696"/>
    </location>
</feature>
<feature type="compositionally biased region" description="Gly residues" evidence="1">
    <location>
        <begin position="930"/>
        <end position="945"/>
    </location>
</feature>
<feature type="region of interest" description="Disordered" evidence="1">
    <location>
        <begin position="1086"/>
        <end position="1122"/>
    </location>
</feature>
<feature type="compositionally biased region" description="Low complexity" evidence="1">
    <location>
        <begin position="975"/>
        <end position="1017"/>
    </location>
</feature>
<keyword evidence="3" id="KW-1185">Reference proteome</keyword>
<feature type="region of interest" description="Disordered" evidence="1">
    <location>
        <begin position="789"/>
        <end position="1039"/>
    </location>
</feature>
<proteinExistence type="predicted"/>
<feature type="compositionally biased region" description="Basic and acidic residues" evidence="1">
    <location>
        <begin position="821"/>
        <end position="838"/>
    </location>
</feature>
<reference evidence="2 3" key="1">
    <citation type="journal article" date="2018" name="Cell">
        <title>The Chara Genome: Secondary Complexity and Implications for Plant Terrestrialization.</title>
        <authorList>
            <person name="Nishiyama T."/>
            <person name="Sakayama H."/>
            <person name="Vries J.D."/>
            <person name="Buschmann H."/>
            <person name="Saint-Marcoux D."/>
            <person name="Ullrich K.K."/>
            <person name="Haas F.B."/>
            <person name="Vanderstraeten L."/>
            <person name="Becker D."/>
            <person name="Lang D."/>
            <person name="Vosolsobe S."/>
            <person name="Rombauts S."/>
            <person name="Wilhelmsson P.K.I."/>
            <person name="Janitza P."/>
            <person name="Kern R."/>
            <person name="Heyl A."/>
            <person name="Rumpler F."/>
            <person name="Villalobos L.I.A.C."/>
            <person name="Clay J.M."/>
            <person name="Skokan R."/>
            <person name="Toyoda A."/>
            <person name="Suzuki Y."/>
            <person name="Kagoshima H."/>
            <person name="Schijlen E."/>
            <person name="Tajeshwar N."/>
            <person name="Catarino B."/>
            <person name="Hetherington A.J."/>
            <person name="Saltykova A."/>
            <person name="Bonnot C."/>
            <person name="Breuninger H."/>
            <person name="Symeonidi A."/>
            <person name="Radhakrishnan G.V."/>
            <person name="Van Nieuwerburgh F."/>
            <person name="Deforce D."/>
            <person name="Chang C."/>
            <person name="Karol K.G."/>
            <person name="Hedrich R."/>
            <person name="Ulvskov P."/>
            <person name="Glockner G."/>
            <person name="Delwiche C.F."/>
            <person name="Petrasek J."/>
            <person name="Van de Peer Y."/>
            <person name="Friml J."/>
            <person name="Beilby M."/>
            <person name="Dolan L."/>
            <person name="Kohara Y."/>
            <person name="Sugano S."/>
            <person name="Fujiyama A."/>
            <person name="Delaux P.-M."/>
            <person name="Quint M."/>
            <person name="TheiBen G."/>
            <person name="Hagemann M."/>
            <person name="Harholt J."/>
            <person name="Dunand C."/>
            <person name="Zachgo S."/>
            <person name="Langdale J."/>
            <person name="Maumus F."/>
            <person name="Straeten D.V.D."/>
            <person name="Gould S.B."/>
            <person name="Rensing S.A."/>
        </authorList>
    </citation>
    <scope>NUCLEOTIDE SEQUENCE [LARGE SCALE GENOMIC DNA]</scope>
    <source>
        <strain evidence="2 3">S276</strain>
    </source>
</reference>
<feature type="compositionally biased region" description="Basic and acidic residues" evidence="1">
    <location>
        <begin position="119"/>
        <end position="128"/>
    </location>
</feature>
<feature type="compositionally biased region" description="Gly residues" evidence="1">
    <location>
        <begin position="1088"/>
        <end position="1112"/>
    </location>
</feature>